<feature type="region of interest" description="Disordered" evidence="1">
    <location>
        <begin position="393"/>
        <end position="412"/>
    </location>
</feature>
<feature type="compositionally biased region" description="Basic and acidic residues" evidence="1">
    <location>
        <begin position="393"/>
        <end position="406"/>
    </location>
</feature>
<gene>
    <name evidence="2" type="ORF">I312_01315</name>
</gene>
<feature type="region of interest" description="Disordered" evidence="1">
    <location>
        <begin position="613"/>
        <end position="775"/>
    </location>
</feature>
<feature type="region of interest" description="Disordered" evidence="1">
    <location>
        <begin position="183"/>
        <end position="235"/>
    </location>
</feature>
<sequence length="923" mass="101586">MLSRIQLAAALVEYDNDDDIQVSNPSQSPRNWRDSAIFMPFIQAQQEERRRKILAQPPPVLPGFSCQTTGTSNNNEELPERHLDTGITEDLGENIVDNRDIDVGDWRLPSHLVSAPTSFGPEHLRRRAISQPLLTLSDQNSSKLLVLDDLTEHGSQFGLRDDSRRKASLDQYKTRQAWTESQRLDPALRRHTAMDLQDGVRPELGGGRISDPSMIPSPNSHSLDSPSPTTTLRPLNRNFATTSKQQLDTFGEREILNDSETNPLTLPAPRPHSVSIFDPNSLEERRKPSLNSTNGFALDSRLHNSLVLSSAAVPERSSTPLKNGNSLTELGQEYSEIPTPRQFGRPLMPPRYTTSAVARINRSSLRPNVLVMPSPLADSEGSLHPDVKVPDGFVRGDKPLPAEAKTKGRRPGLPLSLSQKTFRSSLLVDGKRDYEEYFVGSSEIEGEMGVSSKDITIDAIQRRPGKLYGKSLIDELEARKAMMKGKRRVFTGDSRPAMMSRSTMFFEPSSMVPLSTEMIADPRYSTESRPSTLHSPEGRPLIRSDTIDDGQRMNPSDSNQRDTKGRSIFGVDHIWEMEMAKLKSMLDEGAGSGKIEAPLRNKEDKEIGTMIGFREKNGDTGYNATARHQSTPPVASRQESSSSLGTATSLNSSMPGEEAQECSVSAEPEEDESILQDKHSSPLSEEYSDEDVPLSKIALRSTASKEGSSTGNKAGYAPSTSPPLTDSEEDVPLSQLALRYSRPSSTKDEAVSEQTAPSRLQASPSTDNDGYDEDEDDLPLAVRQAQAKGLAPPSRAEIIEDELPLGYKHVEAVQRQMAQRHTVGGTWGSILNDVNHLGAGIGTHNPYMMWGAPGHLTTLGLPPALMSSSTPSMPNFNVSESKEIFSSCASNIDNWRHEVRPPSERMRTGDDGRDTRVIKHMTS</sequence>
<feature type="region of interest" description="Disordered" evidence="1">
    <location>
        <begin position="523"/>
        <end position="565"/>
    </location>
</feature>
<proteinExistence type="predicted"/>
<feature type="compositionally biased region" description="Basic and acidic residues" evidence="1">
    <location>
        <begin position="901"/>
        <end position="917"/>
    </location>
</feature>
<evidence type="ECO:0000313" key="2">
    <source>
        <dbReference type="EMBL" id="KIR49162.1"/>
    </source>
</evidence>
<feature type="compositionally biased region" description="Basic and acidic residues" evidence="1">
    <location>
        <begin position="536"/>
        <end position="551"/>
    </location>
</feature>
<name>A0A0D0TR47_CRYGA</name>
<dbReference type="OrthoDB" id="2564267at2759"/>
<feature type="compositionally biased region" description="Polar residues" evidence="1">
    <location>
        <begin position="752"/>
        <end position="766"/>
    </location>
</feature>
<organism evidence="2">
    <name type="scientific">Cryptococcus bacillisporus CA1280</name>
    <dbReference type="NCBI Taxonomy" id="1296109"/>
    <lineage>
        <taxon>Eukaryota</taxon>
        <taxon>Fungi</taxon>
        <taxon>Dikarya</taxon>
        <taxon>Basidiomycota</taxon>
        <taxon>Agaricomycotina</taxon>
        <taxon>Tremellomycetes</taxon>
        <taxon>Tremellales</taxon>
        <taxon>Cryptococcaceae</taxon>
        <taxon>Cryptococcus</taxon>
        <taxon>Cryptococcus gattii species complex</taxon>
    </lineage>
</organism>
<dbReference type="AlphaFoldDB" id="A0A0D0TR47"/>
<reference evidence="2" key="1">
    <citation type="submission" date="2015-01" db="EMBL/GenBank/DDBJ databases">
        <title>The Genome Sequence of Cryptococcus gattii CA1280.</title>
        <authorList>
            <consortium name="The Broad Institute Genomics Platform"/>
            <person name="Cuomo C."/>
            <person name="Litvintseva A."/>
            <person name="Chen Y."/>
            <person name="Heitman J."/>
            <person name="Sun S."/>
            <person name="Springer D."/>
            <person name="Dromer F."/>
            <person name="Young S."/>
            <person name="Zeng Q."/>
            <person name="Gargeya S."/>
            <person name="Abouelleil A."/>
            <person name="Alvarado L."/>
            <person name="Chapman S.B."/>
            <person name="Gainer-Dewar J."/>
            <person name="Goldberg J."/>
            <person name="Griggs A."/>
            <person name="Gujja S."/>
            <person name="Hansen M."/>
            <person name="Howarth C."/>
            <person name="Imamovic A."/>
            <person name="Larimer J."/>
            <person name="Murphy C."/>
            <person name="Naylor J."/>
            <person name="Pearson M."/>
            <person name="Priest M."/>
            <person name="Roberts A."/>
            <person name="Saif S."/>
            <person name="Shea T."/>
            <person name="Sykes S."/>
            <person name="Wortman J."/>
            <person name="Nusbaum C."/>
            <person name="Birren B."/>
        </authorList>
    </citation>
    <scope>NUCLEOTIDE SEQUENCE [LARGE SCALE GENOMIC DNA]</scope>
    <source>
        <strain evidence="2">CA1280</strain>
    </source>
</reference>
<dbReference type="EMBL" id="KN847975">
    <property type="protein sequence ID" value="KIR49162.1"/>
    <property type="molecule type" value="Genomic_DNA"/>
</dbReference>
<feature type="compositionally biased region" description="Polar residues" evidence="1">
    <location>
        <begin position="701"/>
        <end position="724"/>
    </location>
</feature>
<feature type="compositionally biased region" description="Polar residues" evidence="1">
    <location>
        <begin position="620"/>
        <end position="654"/>
    </location>
</feature>
<evidence type="ECO:0000256" key="1">
    <source>
        <dbReference type="SAM" id="MobiDB-lite"/>
    </source>
</evidence>
<feature type="region of interest" description="Disordered" evidence="1">
    <location>
        <begin position="901"/>
        <end position="923"/>
    </location>
</feature>
<feature type="compositionally biased region" description="Polar residues" evidence="1">
    <location>
        <begin position="525"/>
        <end position="534"/>
    </location>
</feature>
<dbReference type="HOGENOM" id="CLU_014992_0_0_1"/>
<protein>
    <submittedName>
        <fullName evidence="2">Uncharacterized protein</fullName>
    </submittedName>
</protein>
<feature type="compositionally biased region" description="Polar residues" evidence="1">
    <location>
        <begin position="216"/>
        <end position="235"/>
    </location>
</feature>
<accession>A0A0D0TR47</accession>